<dbReference type="InterPro" id="IPR000772">
    <property type="entry name" value="Ricin_B_lectin"/>
</dbReference>
<dbReference type="GO" id="GO:0030246">
    <property type="term" value="F:carbohydrate binding"/>
    <property type="evidence" value="ECO:0007669"/>
    <property type="project" value="UniProtKB-KW"/>
</dbReference>
<evidence type="ECO:0000313" key="3">
    <source>
        <dbReference type="EMBL" id="ORY49771.1"/>
    </source>
</evidence>
<gene>
    <name evidence="3" type="ORF">BCR33DRAFT_840820</name>
</gene>
<feature type="domain" description="Ricin B lectin" evidence="2">
    <location>
        <begin position="85"/>
        <end position="173"/>
    </location>
</feature>
<keyword evidence="1" id="KW-0732">Signal</keyword>
<dbReference type="PROSITE" id="PS50231">
    <property type="entry name" value="RICIN_B_LECTIN"/>
    <property type="match status" value="1"/>
</dbReference>
<protein>
    <submittedName>
        <fullName evidence="3">Ricin B-like lectin</fullName>
    </submittedName>
</protein>
<keyword evidence="3" id="KW-0430">Lectin</keyword>
<feature type="signal peptide" evidence="1">
    <location>
        <begin position="1"/>
        <end position="23"/>
    </location>
</feature>
<dbReference type="EMBL" id="MCGO01000008">
    <property type="protein sequence ID" value="ORY49771.1"/>
    <property type="molecule type" value="Genomic_DNA"/>
</dbReference>
<evidence type="ECO:0000313" key="4">
    <source>
        <dbReference type="Proteomes" id="UP000193642"/>
    </source>
</evidence>
<proteinExistence type="predicted"/>
<dbReference type="OrthoDB" id="10292165at2759"/>
<dbReference type="CDD" id="cd00161">
    <property type="entry name" value="beta-trefoil_Ricin-like"/>
    <property type="match status" value="1"/>
</dbReference>
<organism evidence="3 4">
    <name type="scientific">Rhizoclosmatium globosum</name>
    <dbReference type="NCBI Taxonomy" id="329046"/>
    <lineage>
        <taxon>Eukaryota</taxon>
        <taxon>Fungi</taxon>
        <taxon>Fungi incertae sedis</taxon>
        <taxon>Chytridiomycota</taxon>
        <taxon>Chytridiomycota incertae sedis</taxon>
        <taxon>Chytridiomycetes</taxon>
        <taxon>Chytridiales</taxon>
        <taxon>Chytriomycetaceae</taxon>
        <taxon>Rhizoclosmatium</taxon>
    </lineage>
</organism>
<dbReference type="Pfam" id="PF00652">
    <property type="entry name" value="Ricin_B_lectin"/>
    <property type="match status" value="1"/>
</dbReference>
<sequence length="186" mass="20715">MTTKIFLVSAVLFALSFINSVNAITSREKEIKVFALVNGKWSNNVCLDNWGWEKGNYAAVRLYMCSGGNNQKWTLETVGSDLTIVTIKSKHSGKCLDRGNGKIRDNAFLYDCNQSGSQQWRVKYGAGKAMSLQPYYGPGSKQDEVCLQADGATVGTYVRLQRCNNDGKSNEYYAQKFYIGGLFEIP</sequence>
<keyword evidence="4" id="KW-1185">Reference proteome</keyword>
<dbReference type="Gene3D" id="2.80.10.50">
    <property type="match status" value="2"/>
</dbReference>
<name>A0A1Y2CRY0_9FUNG</name>
<evidence type="ECO:0000256" key="1">
    <source>
        <dbReference type="SAM" id="SignalP"/>
    </source>
</evidence>
<dbReference type="SUPFAM" id="SSF50370">
    <property type="entry name" value="Ricin B-like lectins"/>
    <property type="match status" value="1"/>
</dbReference>
<feature type="chain" id="PRO_5012327502" evidence="1">
    <location>
        <begin position="24"/>
        <end position="186"/>
    </location>
</feature>
<dbReference type="AlphaFoldDB" id="A0A1Y2CRY0"/>
<accession>A0A1Y2CRY0</accession>
<comment type="caution">
    <text evidence="3">The sequence shown here is derived from an EMBL/GenBank/DDBJ whole genome shotgun (WGS) entry which is preliminary data.</text>
</comment>
<dbReference type="Proteomes" id="UP000193642">
    <property type="component" value="Unassembled WGS sequence"/>
</dbReference>
<evidence type="ECO:0000259" key="2">
    <source>
        <dbReference type="Pfam" id="PF00652"/>
    </source>
</evidence>
<dbReference type="InterPro" id="IPR035992">
    <property type="entry name" value="Ricin_B-like_lectins"/>
</dbReference>
<reference evidence="3 4" key="1">
    <citation type="submission" date="2016-07" db="EMBL/GenBank/DDBJ databases">
        <title>Pervasive Adenine N6-methylation of Active Genes in Fungi.</title>
        <authorList>
            <consortium name="DOE Joint Genome Institute"/>
            <person name="Mondo S.J."/>
            <person name="Dannebaum R.O."/>
            <person name="Kuo R.C."/>
            <person name="Labutti K."/>
            <person name="Haridas S."/>
            <person name="Kuo A."/>
            <person name="Salamov A."/>
            <person name="Ahrendt S.R."/>
            <person name="Lipzen A."/>
            <person name="Sullivan W."/>
            <person name="Andreopoulos W.B."/>
            <person name="Clum A."/>
            <person name="Lindquist E."/>
            <person name="Daum C."/>
            <person name="Ramamoorthy G.K."/>
            <person name="Gryganskyi A."/>
            <person name="Culley D."/>
            <person name="Magnuson J.K."/>
            <person name="James T.Y."/>
            <person name="O'Malley M.A."/>
            <person name="Stajich J.E."/>
            <person name="Spatafora J.W."/>
            <person name="Visel A."/>
            <person name="Grigoriev I.V."/>
        </authorList>
    </citation>
    <scope>NUCLEOTIDE SEQUENCE [LARGE SCALE GENOMIC DNA]</scope>
    <source>
        <strain evidence="3 4">JEL800</strain>
    </source>
</reference>